<keyword evidence="2" id="KW-1185">Reference proteome</keyword>
<dbReference type="Gene3D" id="3.20.20.80">
    <property type="entry name" value="Glycosidases"/>
    <property type="match status" value="1"/>
</dbReference>
<organism evidence="1 2">
    <name type="scientific">Pelotalea chapellei</name>
    <dbReference type="NCBI Taxonomy" id="44671"/>
    <lineage>
        <taxon>Bacteria</taxon>
        <taxon>Pseudomonadati</taxon>
        <taxon>Thermodesulfobacteriota</taxon>
        <taxon>Desulfuromonadia</taxon>
        <taxon>Geobacterales</taxon>
        <taxon>Geobacteraceae</taxon>
        <taxon>Pelotalea</taxon>
    </lineage>
</organism>
<gene>
    <name evidence="1" type="ORF">KJB30_16715</name>
</gene>
<comment type="caution">
    <text evidence="1">The sequence shown here is derived from an EMBL/GenBank/DDBJ whole genome shotgun (WGS) entry which is preliminary data.</text>
</comment>
<dbReference type="EMBL" id="JAHDYS010000022">
    <property type="protein sequence ID" value="MBT1073436.1"/>
    <property type="molecule type" value="Genomic_DNA"/>
</dbReference>
<dbReference type="Proteomes" id="UP000784128">
    <property type="component" value="Unassembled WGS sequence"/>
</dbReference>
<evidence type="ECO:0008006" key="3">
    <source>
        <dbReference type="Google" id="ProtNLM"/>
    </source>
</evidence>
<reference evidence="1 2" key="1">
    <citation type="submission" date="2021-05" db="EMBL/GenBank/DDBJ databases">
        <title>The draft genome of Geobacter chapellei DSM 13688.</title>
        <authorList>
            <person name="Xu Z."/>
            <person name="Masuda Y."/>
            <person name="Itoh H."/>
            <person name="Senoo K."/>
        </authorList>
    </citation>
    <scope>NUCLEOTIDE SEQUENCE [LARGE SCALE GENOMIC DNA]</scope>
    <source>
        <strain evidence="1 2">DSM 13688</strain>
    </source>
</reference>
<dbReference type="SUPFAM" id="SSF51445">
    <property type="entry name" value="(Trans)glycosidases"/>
    <property type="match status" value="1"/>
</dbReference>
<evidence type="ECO:0000313" key="1">
    <source>
        <dbReference type="EMBL" id="MBT1073436.1"/>
    </source>
</evidence>
<evidence type="ECO:0000313" key="2">
    <source>
        <dbReference type="Proteomes" id="UP000784128"/>
    </source>
</evidence>
<accession>A0ABS5UCL8</accession>
<protein>
    <recommendedName>
        <fullName evidence="3">Beta-glucosidase/6-phospho-beta-glucosidase/beta-galactosidase</fullName>
    </recommendedName>
</protein>
<proteinExistence type="predicted"/>
<sequence>MTNSIADRHQSLFKSFWMAGFEGASHINGSRHRLDMIAATQHDRQVDHDYQLIRSHGMFVARESVRWHLIENHNKFDFSTVAPFLKAASDHGIQINWTMCHYGWPDDLDLFSPAFITRFARFCGETASFIADHSNAVPIYSLINEMSFVTWAICHSDVMYPYAIHGKGRDLQLKKQLVQATIAGCEAIWEVDSQAKFVHVDPIIHIIAPPDRPDLDAAAASARASMFEAWDMLSGKTCPELGGDPKYLDVIGVNYYHSNQWEYLSNDRLHWHLNDPRRIHLHKLLEEVYQRYQSRIIIGETSHVGIGRGIWIKEIADEVAKAIANGVPVEGICLYPVIDRHDWENPQHWHNSGLWDLVHQDDGLLKRVLHEPYAIDLLEAQRMLREQGCPM</sequence>
<dbReference type="InterPro" id="IPR017853">
    <property type="entry name" value="GH"/>
</dbReference>
<dbReference type="RefSeq" id="WP_214301482.1">
    <property type="nucleotide sequence ID" value="NZ_JAHDYS010000022.1"/>
</dbReference>
<name>A0ABS5UCL8_9BACT</name>